<dbReference type="PANTHER" id="PTHR11358">
    <property type="entry name" value="ARGINASE/AGMATINASE"/>
    <property type="match status" value="1"/>
</dbReference>
<dbReference type="OrthoDB" id="9788689at2"/>
<dbReference type="SUPFAM" id="SSF52768">
    <property type="entry name" value="Arginase/deacetylase"/>
    <property type="match status" value="1"/>
</dbReference>
<gene>
    <name evidence="5" type="ORF">D0Z70_16805</name>
</gene>
<accession>A0A418YPI7</accession>
<name>A0A418YPI7_9SPHN</name>
<evidence type="ECO:0000256" key="1">
    <source>
        <dbReference type="ARBA" id="ARBA00022723"/>
    </source>
</evidence>
<dbReference type="CDD" id="cd09990">
    <property type="entry name" value="Agmatinase-like"/>
    <property type="match status" value="1"/>
</dbReference>
<dbReference type="Gene3D" id="3.40.800.10">
    <property type="entry name" value="Ureohydrolase domain"/>
    <property type="match status" value="1"/>
</dbReference>
<evidence type="ECO:0000256" key="2">
    <source>
        <dbReference type="ARBA" id="ARBA00022801"/>
    </source>
</evidence>
<dbReference type="PANTHER" id="PTHR11358:SF26">
    <property type="entry name" value="GUANIDINO ACID HYDROLASE, MITOCHONDRIAL"/>
    <property type="match status" value="1"/>
</dbReference>
<dbReference type="Proteomes" id="UP000283469">
    <property type="component" value="Unassembled WGS sequence"/>
</dbReference>
<dbReference type="PROSITE" id="PS51409">
    <property type="entry name" value="ARGINASE_2"/>
    <property type="match status" value="1"/>
</dbReference>
<keyword evidence="1" id="KW-0479">Metal-binding</keyword>
<dbReference type="AlphaFoldDB" id="A0A418YPI7"/>
<evidence type="ECO:0000313" key="5">
    <source>
        <dbReference type="EMBL" id="RJG53267.1"/>
    </source>
</evidence>
<keyword evidence="6" id="KW-1185">Reference proteome</keyword>
<feature type="chain" id="PRO_5019089818" evidence="4">
    <location>
        <begin position="27"/>
        <end position="461"/>
    </location>
</feature>
<dbReference type="RefSeq" id="WP_119748457.1">
    <property type="nucleotide sequence ID" value="NZ_QVRA01000017.1"/>
</dbReference>
<evidence type="ECO:0000256" key="4">
    <source>
        <dbReference type="SAM" id="SignalP"/>
    </source>
</evidence>
<dbReference type="Pfam" id="PF00491">
    <property type="entry name" value="Arginase"/>
    <property type="match status" value="1"/>
</dbReference>
<protein>
    <submittedName>
        <fullName evidence="5">Agmatinase</fullName>
    </submittedName>
</protein>
<dbReference type="GO" id="GO:0008783">
    <property type="term" value="F:agmatinase activity"/>
    <property type="evidence" value="ECO:0007669"/>
    <property type="project" value="TreeGrafter"/>
</dbReference>
<comment type="similarity">
    <text evidence="3">Belongs to the arginase family.</text>
</comment>
<proteinExistence type="inferred from homology"/>
<feature type="signal peptide" evidence="4">
    <location>
        <begin position="1"/>
        <end position="26"/>
    </location>
</feature>
<dbReference type="GO" id="GO:0033389">
    <property type="term" value="P:putrescine biosynthetic process from arginine, via agmatine"/>
    <property type="evidence" value="ECO:0007669"/>
    <property type="project" value="TreeGrafter"/>
</dbReference>
<reference evidence="5 6" key="1">
    <citation type="submission" date="2018-08" db="EMBL/GenBank/DDBJ databases">
        <title>Sphingobium sp. EO9.</title>
        <authorList>
            <person name="Park Y."/>
            <person name="Kim K.H."/>
            <person name="Jeon C.O."/>
        </authorList>
    </citation>
    <scope>NUCLEOTIDE SEQUENCE [LARGE SCALE GENOMIC DNA]</scope>
    <source>
        <strain evidence="5 6">EO9</strain>
    </source>
</reference>
<evidence type="ECO:0000313" key="6">
    <source>
        <dbReference type="Proteomes" id="UP000283469"/>
    </source>
</evidence>
<organism evidence="5 6">
    <name type="scientific">Sphingobium terrigena</name>
    <dbReference type="NCBI Taxonomy" id="2304063"/>
    <lineage>
        <taxon>Bacteria</taxon>
        <taxon>Pseudomonadati</taxon>
        <taxon>Pseudomonadota</taxon>
        <taxon>Alphaproteobacteria</taxon>
        <taxon>Sphingomonadales</taxon>
        <taxon>Sphingomonadaceae</taxon>
        <taxon>Sphingobium</taxon>
    </lineage>
</organism>
<dbReference type="PRINTS" id="PR00116">
    <property type="entry name" value="ARGINASE"/>
</dbReference>
<dbReference type="InterPro" id="IPR023696">
    <property type="entry name" value="Ureohydrolase_dom_sf"/>
</dbReference>
<dbReference type="EMBL" id="QVRA01000017">
    <property type="protein sequence ID" value="RJG53267.1"/>
    <property type="molecule type" value="Genomic_DNA"/>
</dbReference>
<keyword evidence="2" id="KW-0378">Hydrolase</keyword>
<dbReference type="GO" id="GO:0046872">
    <property type="term" value="F:metal ion binding"/>
    <property type="evidence" value="ECO:0007669"/>
    <property type="project" value="UniProtKB-KW"/>
</dbReference>
<sequence>MARAALLVRGATLALALATLSVPAMAQGSDPLASLSSEKKVFLSDPAVLARFGLTDEKLQVALAGRSAADVDAYASALMAVVEDSKYRAGRDPAEIALNPQARGWNASTTVRPKLFDKRQRDDGPFSLKRYLFQRGAVPTFADAPVALRKEDLVAGKVEVAFVGVPLDFSSGWRDSKHAPMALRGMDGLVGADADGGVDPGLVLSIADYGDLAIDPMAPERGLPHVRTMIAEMASVGVVPFIVGGDHAVMFADVAAMVDTYGVGKVALVQFDAHAGAELNGDHLISDTQTLTRLMQQNLLRGSDVTLVGLHGRDADPATQKRLTDSGARILPTAAIQERGWQAVTKDILAGLKQGPEHVFISFDMSVLDPGDAPASGRPVPGGITMREAIPMVRQLCAQTRVVGFDLLDAAPILDPTYVSRMSANYILHACLSGIALRKKGAAAPVSAEQKDAEQTSPKKS</sequence>
<keyword evidence="4" id="KW-0732">Signal</keyword>
<dbReference type="InterPro" id="IPR006035">
    <property type="entry name" value="Ureohydrolase"/>
</dbReference>
<evidence type="ECO:0000256" key="3">
    <source>
        <dbReference type="PROSITE-ProRule" id="PRU00742"/>
    </source>
</evidence>
<comment type="caution">
    <text evidence="5">The sequence shown here is derived from an EMBL/GenBank/DDBJ whole genome shotgun (WGS) entry which is preliminary data.</text>
</comment>